<feature type="compositionally biased region" description="Low complexity" evidence="2">
    <location>
        <begin position="14"/>
        <end position="25"/>
    </location>
</feature>
<dbReference type="InterPro" id="IPR042044">
    <property type="entry name" value="EXOC6PINT-1/Sec15/Tip20_C_dom2"/>
</dbReference>
<feature type="domain" description="Exocyst complex subunit EXOC6/Sec15 C-terminal" evidence="3">
    <location>
        <begin position="497"/>
        <end position="773"/>
    </location>
</feature>
<gene>
    <name evidence="4" type="ORF">TrLO_g12939</name>
</gene>
<evidence type="ECO:0000256" key="2">
    <source>
        <dbReference type="SAM" id="MobiDB-lite"/>
    </source>
</evidence>
<dbReference type="PANTHER" id="PTHR12702">
    <property type="entry name" value="SEC15"/>
    <property type="match status" value="1"/>
</dbReference>
<dbReference type="AlphaFoldDB" id="A0A9W7FNY3"/>
<feature type="region of interest" description="Disordered" evidence="2">
    <location>
        <begin position="1"/>
        <end position="25"/>
    </location>
</feature>
<protein>
    <recommendedName>
        <fullName evidence="3">Exocyst complex subunit EXOC6/Sec15 C-terminal domain-containing protein</fullName>
    </recommendedName>
</protein>
<accession>A0A9W7FNY3</accession>
<name>A0A9W7FNY3_9STRA</name>
<dbReference type="GO" id="GO:0016020">
    <property type="term" value="C:membrane"/>
    <property type="evidence" value="ECO:0007669"/>
    <property type="project" value="TreeGrafter"/>
</dbReference>
<dbReference type="OrthoDB" id="198499at2759"/>
<evidence type="ECO:0000259" key="3">
    <source>
        <dbReference type="Pfam" id="PF04091"/>
    </source>
</evidence>
<dbReference type="Gene3D" id="1.20.58.670">
    <property type="entry name" value="Dsl1p vesicle tethering complex, Tip20p subunit, domain D"/>
    <property type="match status" value="1"/>
</dbReference>
<dbReference type="InterPro" id="IPR007225">
    <property type="entry name" value="EXOC6/Sec15"/>
</dbReference>
<dbReference type="GO" id="GO:0090522">
    <property type="term" value="P:vesicle tethering involved in exocytosis"/>
    <property type="evidence" value="ECO:0007669"/>
    <property type="project" value="InterPro"/>
</dbReference>
<evidence type="ECO:0000313" key="5">
    <source>
        <dbReference type="Proteomes" id="UP001165122"/>
    </source>
</evidence>
<dbReference type="EMBL" id="BRXW01000246">
    <property type="protein sequence ID" value="GMI16194.1"/>
    <property type="molecule type" value="Genomic_DNA"/>
</dbReference>
<evidence type="ECO:0000256" key="1">
    <source>
        <dbReference type="ARBA" id="ARBA00023054"/>
    </source>
</evidence>
<organism evidence="4 5">
    <name type="scientific">Triparma laevis f. longispina</name>
    <dbReference type="NCBI Taxonomy" id="1714387"/>
    <lineage>
        <taxon>Eukaryota</taxon>
        <taxon>Sar</taxon>
        <taxon>Stramenopiles</taxon>
        <taxon>Ochrophyta</taxon>
        <taxon>Bolidophyceae</taxon>
        <taxon>Parmales</taxon>
        <taxon>Triparmaceae</taxon>
        <taxon>Triparma</taxon>
    </lineage>
</organism>
<proteinExistence type="predicted"/>
<reference evidence="5" key="1">
    <citation type="journal article" date="2023" name="Commun. Biol.">
        <title>Genome analysis of Parmales, the sister group of diatoms, reveals the evolutionary specialization of diatoms from phago-mixotrophs to photoautotrophs.</title>
        <authorList>
            <person name="Ban H."/>
            <person name="Sato S."/>
            <person name="Yoshikawa S."/>
            <person name="Yamada K."/>
            <person name="Nakamura Y."/>
            <person name="Ichinomiya M."/>
            <person name="Sato N."/>
            <person name="Blanc-Mathieu R."/>
            <person name="Endo H."/>
            <person name="Kuwata A."/>
            <person name="Ogata H."/>
        </authorList>
    </citation>
    <scope>NUCLEOTIDE SEQUENCE [LARGE SCALE GENOMIC DNA]</scope>
    <source>
        <strain evidence="5">NIES 3700</strain>
    </source>
</reference>
<dbReference type="Proteomes" id="UP001165122">
    <property type="component" value="Unassembled WGS sequence"/>
</dbReference>
<dbReference type="InterPro" id="IPR046361">
    <property type="entry name" value="EXOC6/Sec15_C"/>
</dbReference>
<keyword evidence="1" id="KW-0175">Coiled coil</keyword>
<evidence type="ECO:0000313" key="4">
    <source>
        <dbReference type="EMBL" id="GMI16194.1"/>
    </source>
</evidence>
<dbReference type="Pfam" id="PF04091">
    <property type="entry name" value="Sec15_C"/>
    <property type="match status" value="1"/>
</dbReference>
<sequence length="808" mass="90895">MNTPSPIPPPPTSSPTNTPTPSTPSSLILPSLLSSLLHSPSSLPSTLSSSLERSLSHDLHRLLQQTHDREGTQISSLMLRNWSRYLRSCSLVVSLKHEVQEVQSGVSDITESISSETQNLSNLHSRLSELTLLKKRSLDVSGLLKTLITLKKDLKTAQTSLSTVQSLQTLDSIRSTLLSMKLSHQAVGKKLLEDCKIEELRRSKEERSKVIKWCMELRNGGERRVGAASVDLEDDGVDREVLRIMVCGDFDYSEIWGEVESGLLDSKIFFEGEEEESFGEGNDKLEIMRSYFLCQRTFDFLGSSSEFEEIMEQNRVPKGLTSLLGKSLEGVEEAEFWDCCLIYKGYTLVETWRSALPDPYVKSDLLKLSQKFTSVLGLKTVLLGFAVIGDPTLTLEPDYVYETFFNEVMVKVRGVLEGNDYQAYMGNTFPFGITKESDEGSLGYDDLDPTLRARERKSEAPANWDGTVVEFLKVMHTYLIVYSRCLVNVNKTLEVNDTDRIIYLNLVFKLITEIYRSTIQIYVDQIQNLSQVTQSLRIVSNLRMLSRSSEEFLENVFRGCVCSGVGASKIEHHNFINYKEKALKDLASIFSKGISSAESSRNEMCKNKVTSLISFCIDSTNWIPKKPRDTPNTYAIEVINFLKITFENTRGISAADIESIFFTCLGHISIVMMNILINGSGAFENDTNYDVGYAEKVNCYGVCDMRLDVGSLEAFCDDTGVSNLSQCFKELRQFTDALLDRDLGMLCEEENCDERMRRYPMLDLTKLKAVLEKYQGIGLAEKMKGGGGILKLDKKDVQNIIKKIANQI</sequence>
<dbReference type="GO" id="GO:0000145">
    <property type="term" value="C:exocyst"/>
    <property type="evidence" value="ECO:0007669"/>
    <property type="project" value="TreeGrafter"/>
</dbReference>
<keyword evidence="5" id="KW-1185">Reference proteome</keyword>
<dbReference type="GO" id="GO:0006893">
    <property type="term" value="P:Golgi to plasma membrane transport"/>
    <property type="evidence" value="ECO:0007669"/>
    <property type="project" value="TreeGrafter"/>
</dbReference>
<dbReference type="PANTHER" id="PTHR12702:SF0">
    <property type="entry name" value="EXOCYST COMPLEX COMPONENT 6"/>
    <property type="match status" value="1"/>
</dbReference>
<feature type="compositionally biased region" description="Pro residues" evidence="2">
    <location>
        <begin position="1"/>
        <end position="13"/>
    </location>
</feature>
<comment type="caution">
    <text evidence="4">The sequence shown here is derived from an EMBL/GenBank/DDBJ whole genome shotgun (WGS) entry which is preliminary data.</text>
</comment>
<dbReference type="GO" id="GO:0006886">
    <property type="term" value="P:intracellular protein transport"/>
    <property type="evidence" value="ECO:0007669"/>
    <property type="project" value="InterPro"/>
</dbReference>